<dbReference type="InterPro" id="IPR043749">
    <property type="entry name" value="DUF5694"/>
</dbReference>
<dbReference type="EMBL" id="PYLS01000001">
    <property type="protein sequence ID" value="PST84655.1"/>
    <property type="molecule type" value="Genomic_DNA"/>
</dbReference>
<proteinExistence type="predicted"/>
<gene>
    <name evidence="1" type="ORF">C7T94_00535</name>
</gene>
<name>A0A2T3HQB3_9SPHI</name>
<reference evidence="1 2" key="1">
    <citation type="submission" date="2018-03" db="EMBL/GenBank/DDBJ databases">
        <authorList>
            <person name="Keele B.F."/>
        </authorList>
    </citation>
    <scope>NUCLEOTIDE SEQUENCE [LARGE SCALE GENOMIC DNA]</scope>
    <source>
        <strain evidence="1 2">YL28-9</strain>
    </source>
</reference>
<accession>A0A2T3HQB3</accession>
<comment type="caution">
    <text evidence="1">The sequence shown here is derived from an EMBL/GenBank/DDBJ whole genome shotgun (WGS) entry which is preliminary data.</text>
</comment>
<evidence type="ECO:0000313" key="2">
    <source>
        <dbReference type="Proteomes" id="UP000240912"/>
    </source>
</evidence>
<dbReference type="OrthoDB" id="920340at2"/>
<dbReference type="AlphaFoldDB" id="A0A2T3HQB3"/>
<sequence length="368" mass="41794">MSQIKQAINIQNMKRLIKPLILTFVLCTTLLMANAQQLEIMVVGSSHDNPAGSEDFNAVVSRLKTFKPDMVFGEYVPPRQLEELAPENWARRAFAKGKSFMERQFPEKINDLDRRIARAKRSLAKRPDQNRLRMDLASWYARTNDRANTEYQVWVIEQARKKTFTAADQAYYNAHFLNQDSLKNVRLYRPASEYSTIFFPLISELGLDGIGSMDCQKFDPAWSKAWAETAADIRALAKLAKADSASQAAATVRAIEAFGEFTPEDKRKMSKSAYVNMNTDRYAELNDAWNFYGGRPALVLPGFPAEKARRMYAEWTNRNEGMCANLLEQTRAAGARRVVVAVGAAHRKIMADILARHKDVKVVSYNDF</sequence>
<dbReference type="Pfam" id="PF18950">
    <property type="entry name" value="DUF5694"/>
    <property type="match status" value="1"/>
</dbReference>
<protein>
    <submittedName>
        <fullName evidence="1">Uncharacterized protein</fullName>
    </submittedName>
</protein>
<dbReference type="Proteomes" id="UP000240912">
    <property type="component" value="Unassembled WGS sequence"/>
</dbReference>
<evidence type="ECO:0000313" key="1">
    <source>
        <dbReference type="EMBL" id="PST84655.1"/>
    </source>
</evidence>
<organism evidence="1 2">
    <name type="scientific">Pedobacter yulinensis</name>
    <dbReference type="NCBI Taxonomy" id="2126353"/>
    <lineage>
        <taxon>Bacteria</taxon>
        <taxon>Pseudomonadati</taxon>
        <taxon>Bacteroidota</taxon>
        <taxon>Sphingobacteriia</taxon>
        <taxon>Sphingobacteriales</taxon>
        <taxon>Sphingobacteriaceae</taxon>
        <taxon>Pedobacter</taxon>
    </lineage>
</organism>
<keyword evidence="2" id="KW-1185">Reference proteome</keyword>